<evidence type="ECO:0000313" key="3">
    <source>
        <dbReference type="EMBL" id="MFD1587374.1"/>
    </source>
</evidence>
<feature type="transmembrane region" description="Helical" evidence="1">
    <location>
        <begin position="134"/>
        <end position="151"/>
    </location>
</feature>
<keyword evidence="4" id="KW-1185">Reference proteome</keyword>
<evidence type="ECO:0000313" key="4">
    <source>
        <dbReference type="Proteomes" id="UP001597119"/>
    </source>
</evidence>
<keyword evidence="1" id="KW-0472">Membrane</keyword>
<feature type="domain" description="HPP transmembrane region" evidence="2">
    <location>
        <begin position="13"/>
        <end position="151"/>
    </location>
</feature>
<accession>A0ABD6CDB1</accession>
<dbReference type="Proteomes" id="UP001597119">
    <property type="component" value="Unassembled WGS sequence"/>
</dbReference>
<evidence type="ECO:0000256" key="1">
    <source>
        <dbReference type="SAM" id="Phobius"/>
    </source>
</evidence>
<evidence type="ECO:0000259" key="2">
    <source>
        <dbReference type="Pfam" id="PF04982"/>
    </source>
</evidence>
<protein>
    <submittedName>
        <fullName evidence="3">HPP family protein</fullName>
    </submittedName>
</protein>
<organism evidence="3 4">
    <name type="scientific">Halorientalis brevis</name>
    <dbReference type="NCBI Taxonomy" id="1126241"/>
    <lineage>
        <taxon>Archaea</taxon>
        <taxon>Methanobacteriati</taxon>
        <taxon>Methanobacteriota</taxon>
        <taxon>Stenosarchaea group</taxon>
        <taxon>Halobacteria</taxon>
        <taxon>Halobacteriales</taxon>
        <taxon>Haloarculaceae</taxon>
        <taxon>Halorientalis</taxon>
    </lineage>
</organism>
<gene>
    <name evidence="3" type="ORF">ACFR9U_10285</name>
</gene>
<dbReference type="Pfam" id="PF04982">
    <property type="entry name" value="TM_HPP"/>
    <property type="match status" value="1"/>
</dbReference>
<name>A0ABD6CDB1_9EURY</name>
<keyword evidence="1" id="KW-1133">Transmembrane helix</keyword>
<proteinExistence type="predicted"/>
<dbReference type="AlphaFoldDB" id="A0ABD6CDB1"/>
<reference evidence="3 4" key="1">
    <citation type="journal article" date="2019" name="Int. J. Syst. Evol. Microbiol.">
        <title>The Global Catalogue of Microorganisms (GCM) 10K type strain sequencing project: providing services to taxonomists for standard genome sequencing and annotation.</title>
        <authorList>
            <consortium name="The Broad Institute Genomics Platform"/>
            <consortium name="The Broad Institute Genome Sequencing Center for Infectious Disease"/>
            <person name="Wu L."/>
            <person name="Ma J."/>
        </authorList>
    </citation>
    <scope>NUCLEOTIDE SEQUENCE [LARGE SCALE GENOMIC DNA]</scope>
    <source>
        <strain evidence="3 4">CGMCC 1.12125</strain>
    </source>
</reference>
<keyword evidence="1" id="KW-0812">Transmembrane</keyword>
<dbReference type="InterPro" id="IPR058581">
    <property type="entry name" value="TM_HPP"/>
</dbReference>
<comment type="caution">
    <text evidence="3">The sequence shown here is derived from an EMBL/GenBank/DDBJ whole genome shotgun (WGS) entry which is preliminary data.</text>
</comment>
<dbReference type="EMBL" id="JBHUDJ010000003">
    <property type="protein sequence ID" value="MFD1587374.1"/>
    <property type="molecule type" value="Genomic_DNA"/>
</dbReference>
<dbReference type="RefSeq" id="WP_247373748.1">
    <property type="nucleotide sequence ID" value="NZ_JALLGV010000001.1"/>
</dbReference>
<sequence>MRPIRESLTAGSLLVVTGALAWATGQPFVFPSLGPSAYLLATTRPGSIRGRELVGGHLVGIVAGLAAYHAFATGTSIMTTEPGFTTAQLRLVASAVTAVTLTTGGMRLTGTGHAPACATTLIVSLGLLTTPTEATIIAVSVVTLYLAFVALDGTDLAR</sequence>